<dbReference type="SUPFAM" id="SSF53850">
    <property type="entry name" value="Periplasmic binding protein-like II"/>
    <property type="match status" value="1"/>
</dbReference>
<reference evidence="3" key="1">
    <citation type="journal article" date="2014" name="Int. J. Syst. Evol. Microbiol.">
        <title>Complete genome sequence of Corynebacterium casei LMG S-19264T (=DSM 44701T), isolated from a smear-ripened cheese.</title>
        <authorList>
            <consortium name="US DOE Joint Genome Institute (JGI-PGF)"/>
            <person name="Walter F."/>
            <person name="Albersmeier A."/>
            <person name="Kalinowski J."/>
            <person name="Ruckert C."/>
        </authorList>
    </citation>
    <scope>NUCLEOTIDE SEQUENCE</scope>
    <source>
        <strain evidence="3">JCM 12580</strain>
    </source>
</reference>
<gene>
    <name evidence="3" type="ORF">GCM10007063_20990</name>
</gene>
<evidence type="ECO:0000256" key="1">
    <source>
        <dbReference type="SAM" id="MobiDB-lite"/>
    </source>
</evidence>
<keyword evidence="2" id="KW-0732">Signal</keyword>
<dbReference type="AlphaFoldDB" id="A0A917UYX1"/>
<dbReference type="PANTHER" id="PTHR42941:SF1">
    <property type="entry name" value="SLL1037 PROTEIN"/>
    <property type="match status" value="1"/>
</dbReference>
<organism evidence="3 4">
    <name type="scientific">Lentibacillus kapialis</name>
    <dbReference type="NCBI Taxonomy" id="340214"/>
    <lineage>
        <taxon>Bacteria</taxon>
        <taxon>Bacillati</taxon>
        <taxon>Bacillota</taxon>
        <taxon>Bacilli</taxon>
        <taxon>Bacillales</taxon>
        <taxon>Bacillaceae</taxon>
        <taxon>Lentibacillus</taxon>
    </lineage>
</organism>
<evidence type="ECO:0000313" key="3">
    <source>
        <dbReference type="EMBL" id="GGJ98464.1"/>
    </source>
</evidence>
<accession>A0A917UYX1</accession>
<name>A0A917UYX1_9BACI</name>
<dbReference type="PROSITE" id="PS51257">
    <property type="entry name" value="PROKAR_LIPOPROTEIN"/>
    <property type="match status" value="1"/>
</dbReference>
<keyword evidence="4" id="KW-1185">Reference proteome</keyword>
<feature type="signal peptide" evidence="2">
    <location>
        <begin position="1"/>
        <end position="20"/>
    </location>
</feature>
<dbReference type="Pfam" id="PF16868">
    <property type="entry name" value="NMT1_3"/>
    <property type="match status" value="1"/>
</dbReference>
<dbReference type="RefSeq" id="WP_188633053.1">
    <property type="nucleotide sequence ID" value="NZ_BMNQ01000029.1"/>
</dbReference>
<dbReference type="NCBIfam" id="TIGR02122">
    <property type="entry name" value="TRAP_TAXI"/>
    <property type="match status" value="1"/>
</dbReference>
<comment type="caution">
    <text evidence="3">The sequence shown here is derived from an EMBL/GenBank/DDBJ whole genome shotgun (WGS) entry which is preliminary data.</text>
</comment>
<dbReference type="Gene3D" id="3.40.190.10">
    <property type="entry name" value="Periplasmic binding protein-like II"/>
    <property type="match status" value="2"/>
</dbReference>
<dbReference type="PANTHER" id="PTHR42941">
    <property type="entry name" value="SLL1037 PROTEIN"/>
    <property type="match status" value="1"/>
</dbReference>
<reference evidence="3" key="2">
    <citation type="submission" date="2020-09" db="EMBL/GenBank/DDBJ databases">
        <authorList>
            <person name="Sun Q."/>
            <person name="Ohkuma M."/>
        </authorList>
    </citation>
    <scope>NUCLEOTIDE SEQUENCE</scope>
    <source>
        <strain evidence="3">JCM 12580</strain>
    </source>
</reference>
<evidence type="ECO:0000313" key="4">
    <source>
        <dbReference type="Proteomes" id="UP000658382"/>
    </source>
</evidence>
<dbReference type="Proteomes" id="UP000658382">
    <property type="component" value="Unassembled WGS sequence"/>
</dbReference>
<dbReference type="EMBL" id="BMNQ01000029">
    <property type="protein sequence ID" value="GGJ98464.1"/>
    <property type="molecule type" value="Genomic_DNA"/>
</dbReference>
<sequence>MKKYLLLMVGLLFIVGCSSESDGNAEDGDTTQWAMGTSSSGSSPYVLGSSISNVINKNSDILNLSAQVTGGYEENFSLIESGNVDVAQQNLYQYNLAYSGEGVYEGKEKKNVSALFNASIMPVQIAVLAESNIESYKDLEGTRFNMGAPRQATHNVASIYLDTIGLSKEKDIEAGVQSTGDAAAALRDDQQDAVFLLSNVPHSGLIETASTKPIDLVSIEGEMADKFIENLNNSVVKTTIPADTYEGQTEDVETVAFPIVLYVDESASEEVVYEFTKTFWENLEQLQEELPATENLTRDLATEGIQAPLHPGAEKYFKETGMME</sequence>
<feature type="chain" id="PRO_5039211843" evidence="2">
    <location>
        <begin position="21"/>
        <end position="324"/>
    </location>
</feature>
<protein>
    <submittedName>
        <fullName evidence="3">C4-dicarboxylate ABC transporter substrate-binding protein</fullName>
    </submittedName>
</protein>
<proteinExistence type="predicted"/>
<feature type="region of interest" description="Disordered" evidence="1">
    <location>
        <begin position="22"/>
        <end position="42"/>
    </location>
</feature>
<evidence type="ECO:0000256" key="2">
    <source>
        <dbReference type="SAM" id="SignalP"/>
    </source>
</evidence>
<dbReference type="InterPro" id="IPR011852">
    <property type="entry name" value="TRAP_TAXI"/>
</dbReference>
<dbReference type="CDD" id="cd13520">
    <property type="entry name" value="PBP2_TAXI_TRAP"/>
    <property type="match status" value="1"/>
</dbReference>